<evidence type="ECO:0000256" key="2">
    <source>
        <dbReference type="HAMAP-Rule" id="MF_00163"/>
    </source>
</evidence>
<organism evidence="3 4">
    <name type="scientific">Corynebacterium pilosum</name>
    <dbReference type="NCBI Taxonomy" id="35756"/>
    <lineage>
        <taxon>Bacteria</taxon>
        <taxon>Bacillati</taxon>
        <taxon>Actinomycetota</taxon>
        <taxon>Actinomycetes</taxon>
        <taxon>Mycobacteriales</taxon>
        <taxon>Corynebacteriaceae</taxon>
        <taxon>Corynebacterium</taxon>
    </lineage>
</organism>
<accession>A0A376CQ03</accession>
<reference evidence="3 4" key="1">
    <citation type="submission" date="2018-06" db="EMBL/GenBank/DDBJ databases">
        <authorList>
            <consortium name="Pathogen Informatics"/>
            <person name="Doyle S."/>
        </authorList>
    </citation>
    <scope>NUCLEOTIDE SEQUENCE [LARGE SCALE GENOMIC DNA]</scope>
    <source>
        <strain evidence="3 4">NCTC11862</strain>
    </source>
</reference>
<dbReference type="EC" id="3.5.1.88" evidence="2"/>
<comment type="function">
    <text evidence="2">Removes the formyl group from the N-terminal Met of newly synthesized proteins. Requires at least a dipeptide for an efficient rate of reaction. N-terminal L-methionine is a prerequisite for activity but the enzyme has broad specificity at other positions.</text>
</comment>
<dbReference type="InterPro" id="IPR036821">
    <property type="entry name" value="Peptide_deformylase_sf"/>
</dbReference>
<feature type="active site" evidence="2">
    <location>
        <position position="136"/>
    </location>
</feature>
<dbReference type="PANTHER" id="PTHR10458">
    <property type="entry name" value="PEPTIDE DEFORMYLASE"/>
    <property type="match status" value="1"/>
</dbReference>
<feature type="binding site" evidence="2">
    <location>
        <position position="139"/>
    </location>
    <ligand>
        <name>Fe cation</name>
        <dbReference type="ChEBI" id="CHEBI:24875"/>
    </ligand>
</feature>
<dbReference type="SUPFAM" id="SSF56420">
    <property type="entry name" value="Peptide deformylase"/>
    <property type="match status" value="1"/>
</dbReference>
<dbReference type="RefSeq" id="WP_018582028.1">
    <property type="nucleotide sequence ID" value="NZ_LDYD01000008.1"/>
</dbReference>
<gene>
    <name evidence="2 3" type="primary">def</name>
    <name evidence="3" type="ORF">NCTC11862_02339</name>
</gene>
<evidence type="ECO:0000313" key="4">
    <source>
        <dbReference type="Proteomes" id="UP000254467"/>
    </source>
</evidence>
<keyword evidence="2" id="KW-0408">Iron</keyword>
<dbReference type="GO" id="GO:0006412">
    <property type="term" value="P:translation"/>
    <property type="evidence" value="ECO:0007669"/>
    <property type="project" value="UniProtKB-UniRule"/>
</dbReference>
<dbReference type="PRINTS" id="PR01576">
    <property type="entry name" value="PDEFORMYLASE"/>
</dbReference>
<dbReference type="HAMAP" id="MF_00163">
    <property type="entry name" value="Pep_deformylase"/>
    <property type="match status" value="1"/>
</dbReference>
<dbReference type="AlphaFoldDB" id="A0A376CQ03"/>
<dbReference type="GO" id="GO:0046872">
    <property type="term" value="F:metal ion binding"/>
    <property type="evidence" value="ECO:0007669"/>
    <property type="project" value="UniProtKB-KW"/>
</dbReference>
<comment type="catalytic activity">
    <reaction evidence="2">
        <text>N-terminal N-formyl-L-methionyl-[peptide] + H2O = N-terminal L-methionyl-[peptide] + formate</text>
        <dbReference type="Rhea" id="RHEA:24420"/>
        <dbReference type="Rhea" id="RHEA-COMP:10639"/>
        <dbReference type="Rhea" id="RHEA-COMP:10640"/>
        <dbReference type="ChEBI" id="CHEBI:15377"/>
        <dbReference type="ChEBI" id="CHEBI:15740"/>
        <dbReference type="ChEBI" id="CHEBI:49298"/>
        <dbReference type="ChEBI" id="CHEBI:64731"/>
        <dbReference type="EC" id="3.5.1.88"/>
    </reaction>
</comment>
<comment type="cofactor">
    <cofactor evidence="2">
        <name>Fe(2+)</name>
        <dbReference type="ChEBI" id="CHEBI:29033"/>
    </cofactor>
    <text evidence="2">Binds 1 Fe(2+) ion.</text>
</comment>
<proteinExistence type="inferred from homology"/>
<comment type="similarity">
    <text evidence="1 2">Belongs to the polypeptide deformylase family.</text>
</comment>
<keyword evidence="2 3" id="KW-0378">Hydrolase</keyword>
<evidence type="ECO:0000256" key="1">
    <source>
        <dbReference type="ARBA" id="ARBA00010759"/>
    </source>
</evidence>
<evidence type="ECO:0000313" key="3">
    <source>
        <dbReference type="EMBL" id="STC70520.1"/>
    </source>
</evidence>
<dbReference type="NCBIfam" id="NF001159">
    <property type="entry name" value="PRK00150.1-3"/>
    <property type="match status" value="1"/>
</dbReference>
<dbReference type="PIRSF" id="PIRSF004749">
    <property type="entry name" value="Pep_def"/>
    <property type="match status" value="1"/>
</dbReference>
<keyword evidence="4" id="KW-1185">Reference proteome</keyword>
<dbReference type="STRING" id="35756.GCA_001044155_02494"/>
<protein>
    <recommendedName>
        <fullName evidence="2">Peptide deformylase</fullName>
        <shortName evidence="2">PDF</shortName>
        <ecNumber evidence="2">3.5.1.88</ecNumber>
    </recommendedName>
    <alternativeName>
        <fullName evidence="2">Polypeptide deformylase</fullName>
    </alternativeName>
</protein>
<keyword evidence="2" id="KW-0648">Protein biosynthesis</keyword>
<dbReference type="GO" id="GO:0042586">
    <property type="term" value="F:peptide deformylase activity"/>
    <property type="evidence" value="ECO:0007669"/>
    <property type="project" value="UniProtKB-UniRule"/>
</dbReference>
<feature type="binding site" evidence="2">
    <location>
        <position position="93"/>
    </location>
    <ligand>
        <name>Fe cation</name>
        <dbReference type="ChEBI" id="CHEBI:24875"/>
    </ligand>
</feature>
<feature type="binding site" evidence="2">
    <location>
        <position position="135"/>
    </location>
    <ligand>
        <name>Fe cation</name>
        <dbReference type="ChEBI" id="CHEBI:24875"/>
    </ligand>
</feature>
<dbReference type="OrthoDB" id="9804313at2"/>
<sequence length="170" mass="18577">MTIREIRLFGDPVLTSRASEITEFDASLRALVDDMLDTMDAAGGVGLAANQTGVLKRVFVFDCSHVESGLRGAIINPVWEPVGDVMQLGAEGCLSIPDISAETQRYNTVVVRGQDVHGRPLALEASGLMARCIQHETDHLDGVLFLKRLEPEVRKAAMGQIRAADWFKED</sequence>
<dbReference type="NCBIfam" id="TIGR00079">
    <property type="entry name" value="pept_deformyl"/>
    <property type="match status" value="1"/>
</dbReference>
<dbReference type="Gene3D" id="3.90.45.10">
    <property type="entry name" value="Peptide deformylase"/>
    <property type="match status" value="1"/>
</dbReference>
<dbReference type="CDD" id="cd00487">
    <property type="entry name" value="Pep_deformylase"/>
    <property type="match status" value="1"/>
</dbReference>
<dbReference type="EMBL" id="UFXQ01000001">
    <property type="protein sequence ID" value="STC70520.1"/>
    <property type="molecule type" value="Genomic_DNA"/>
</dbReference>
<dbReference type="PANTHER" id="PTHR10458:SF22">
    <property type="entry name" value="PEPTIDE DEFORMYLASE"/>
    <property type="match status" value="1"/>
</dbReference>
<dbReference type="Proteomes" id="UP000254467">
    <property type="component" value="Unassembled WGS sequence"/>
</dbReference>
<dbReference type="InterPro" id="IPR023635">
    <property type="entry name" value="Peptide_deformylase"/>
</dbReference>
<dbReference type="Pfam" id="PF01327">
    <property type="entry name" value="Pep_deformylase"/>
    <property type="match status" value="1"/>
</dbReference>
<name>A0A376CQ03_9CORY</name>
<keyword evidence="2" id="KW-0479">Metal-binding</keyword>